<name>G7QED2_9BACT</name>
<gene>
    <name evidence="4" type="ORF">DFW101_3743</name>
</gene>
<evidence type="ECO:0000313" key="4">
    <source>
        <dbReference type="EMBL" id="EHJ45928.1"/>
    </source>
</evidence>
<dbReference type="InterPro" id="IPR009444">
    <property type="entry name" value="Conjugal_tfr_TraD_a-type"/>
</dbReference>
<dbReference type="HOGENOM" id="CLU_1545185_0_0_7"/>
<sequence length="173" mass="19530">MAEKTKLTAEERLKKIEQKRAKLAEEAAKIRKEARKKEANVKMKLGGLVWKAGLQDQPDNVILGILVAGFEKLEAERDSFEDIGRKKFEHDAKAKAEMKTKSQEEESENSGHGSAGVKNHLATPAAVRFYLNVPIEEKDAAKALGARWDGEHKKWWCHPADKEKFIKWWPAGA</sequence>
<geneLocation type="plasmid" evidence="4 5">
    <name>pFW10102</name>
</geneLocation>
<dbReference type="AlphaFoldDB" id="G7QED2"/>
<dbReference type="OrthoDB" id="9792687at2"/>
<dbReference type="EMBL" id="CM001370">
    <property type="protein sequence ID" value="EHJ45928.1"/>
    <property type="molecule type" value="Genomic_DNA"/>
</dbReference>
<evidence type="ECO:0000313" key="5">
    <source>
        <dbReference type="Proteomes" id="UP000004662"/>
    </source>
</evidence>
<dbReference type="RefSeq" id="WP_006918414.1">
    <property type="nucleotide sequence ID" value="NZ_CM001370.1"/>
</dbReference>
<feature type="coiled-coil region" evidence="1">
    <location>
        <begin position="6"/>
        <end position="40"/>
    </location>
</feature>
<protein>
    <submittedName>
        <fullName evidence="4">Conjugal transfer TraD family protein</fullName>
    </submittedName>
</protein>
<keyword evidence="1" id="KW-0175">Coiled coil</keyword>
<evidence type="ECO:0000259" key="3">
    <source>
        <dbReference type="Pfam" id="PF18974"/>
    </source>
</evidence>
<dbReference type="Pfam" id="PF18974">
    <property type="entry name" value="DUF5710"/>
    <property type="match status" value="1"/>
</dbReference>
<dbReference type="Proteomes" id="UP000004662">
    <property type="component" value="Plasmid pFW10102"/>
</dbReference>
<dbReference type="Pfam" id="PF06412">
    <property type="entry name" value="TraD"/>
    <property type="match status" value="1"/>
</dbReference>
<proteinExistence type="predicted"/>
<accession>G7QED2</accession>
<keyword evidence="4" id="KW-0614">Plasmid</keyword>
<feature type="compositionally biased region" description="Basic and acidic residues" evidence="2">
    <location>
        <begin position="91"/>
        <end position="104"/>
    </location>
</feature>
<keyword evidence="5" id="KW-1185">Reference proteome</keyword>
<evidence type="ECO:0000256" key="1">
    <source>
        <dbReference type="SAM" id="Coils"/>
    </source>
</evidence>
<evidence type="ECO:0000256" key="2">
    <source>
        <dbReference type="SAM" id="MobiDB-lite"/>
    </source>
</evidence>
<dbReference type="InterPro" id="IPR043764">
    <property type="entry name" value="DUF5710"/>
</dbReference>
<reference evidence="5" key="1">
    <citation type="journal article" date="2015" name="Genome Announc.">
        <title>High-Quality Draft Genome Sequence of Desulfovibrio carbinoliphilus FW-101-2B, an Organic Acid-Oxidizing Sulfate-Reducing Bacterium Isolated from Uranium(VI)-Contaminated Groundwater.</title>
        <authorList>
            <person name="Ramsay B.D."/>
            <person name="Hwang C."/>
            <person name="Woo H.L."/>
            <person name="Carroll S.L."/>
            <person name="Lucas S."/>
            <person name="Han J."/>
            <person name="Lapidus A.L."/>
            <person name="Cheng J.F."/>
            <person name="Goodwin L.A."/>
            <person name="Pitluck S."/>
            <person name="Peters L."/>
            <person name="Chertkov O."/>
            <person name="Held B."/>
            <person name="Detter J.C."/>
            <person name="Han C.S."/>
            <person name="Tapia R."/>
            <person name="Land M.L."/>
            <person name="Hauser L.J."/>
            <person name="Kyrpides N.C."/>
            <person name="Ivanova N.N."/>
            <person name="Mikhailova N."/>
            <person name="Pagani I."/>
            <person name="Woyke T."/>
            <person name="Arkin A.P."/>
            <person name="Dehal P."/>
            <person name="Chivian D."/>
            <person name="Criddle C.S."/>
            <person name="Wu W."/>
            <person name="Chakraborty R."/>
            <person name="Hazen T.C."/>
            <person name="Fields M.W."/>
        </authorList>
    </citation>
    <scope>NUCLEOTIDE SEQUENCE [LARGE SCALE GENOMIC DNA]</scope>
    <source>
        <strain evidence="5">FW-101-2B</strain>
    </source>
</reference>
<organism evidence="4 5">
    <name type="scientific">Solidesulfovibrio carbinoliphilus subsp. oakridgensis</name>
    <dbReference type="NCBI Taxonomy" id="694327"/>
    <lineage>
        <taxon>Bacteria</taxon>
        <taxon>Pseudomonadati</taxon>
        <taxon>Thermodesulfobacteriota</taxon>
        <taxon>Desulfovibrionia</taxon>
        <taxon>Desulfovibrionales</taxon>
        <taxon>Desulfovibrionaceae</taxon>
        <taxon>Solidesulfovibrio</taxon>
    </lineage>
</organism>
<feature type="domain" description="DUF5710" evidence="3">
    <location>
        <begin position="128"/>
        <end position="170"/>
    </location>
</feature>
<feature type="region of interest" description="Disordered" evidence="2">
    <location>
        <begin position="91"/>
        <end position="118"/>
    </location>
</feature>